<reference evidence="1" key="2">
    <citation type="journal article" date="2015" name="Data Brief">
        <title>Shoot transcriptome of the giant reed, Arundo donax.</title>
        <authorList>
            <person name="Barrero R.A."/>
            <person name="Guerrero F.D."/>
            <person name="Moolhuijzen P."/>
            <person name="Goolsby J.A."/>
            <person name="Tidwell J."/>
            <person name="Bellgard S.E."/>
            <person name="Bellgard M.I."/>
        </authorList>
    </citation>
    <scope>NUCLEOTIDE SEQUENCE</scope>
    <source>
        <tissue evidence="1">Shoot tissue taken approximately 20 cm above the soil surface</tissue>
    </source>
</reference>
<dbReference type="EMBL" id="GBRH01276674">
    <property type="protein sequence ID" value="JAD21221.1"/>
    <property type="molecule type" value="Transcribed_RNA"/>
</dbReference>
<name>A0A0A8Y5F3_ARUDO</name>
<organism evidence="1">
    <name type="scientific">Arundo donax</name>
    <name type="common">Giant reed</name>
    <name type="synonym">Donax arundinaceus</name>
    <dbReference type="NCBI Taxonomy" id="35708"/>
    <lineage>
        <taxon>Eukaryota</taxon>
        <taxon>Viridiplantae</taxon>
        <taxon>Streptophyta</taxon>
        <taxon>Embryophyta</taxon>
        <taxon>Tracheophyta</taxon>
        <taxon>Spermatophyta</taxon>
        <taxon>Magnoliopsida</taxon>
        <taxon>Liliopsida</taxon>
        <taxon>Poales</taxon>
        <taxon>Poaceae</taxon>
        <taxon>PACMAD clade</taxon>
        <taxon>Arundinoideae</taxon>
        <taxon>Arundineae</taxon>
        <taxon>Arundo</taxon>
    </lineage>
</organism>
<reference evidence="1" key="1">
    <citation type="submission" date="2014-09" db="EMBL/GenBank/DDBJ databases">
        <authorList>
            <person name="Magalhaes I.L.F."/>
            <person name="Oliveira U."/>
            <person name="Santos F.R."/>
            <person name="Vidigal T.H.D.A."/>
            <person name="Brescovit A.D."/>
            <person name="Santos A.J."/>
        </authorList>
    </citation>
    <scope>NUCLEOTIDE SEQUENCE</scope>
    <source>
        <tissue evidence="1">Shoot tissue taken approximately 20 cm above the soil surface</tissue>
    </source>
</reference>
<accession>A0A0A8Y5F3</accession>
<proteinExistence type="predicted"/>
<protein>
    <submittedName>
        <fullName evidence="1">Uncharacterized protein</fullName>
    </submittedName>
</protein>
<sequence length="23" mass="2452">MIPIALLIAHTTQCVSESVKPCP</sequence>
<evidence type="ECO:0000313" key="1">
    <source>
        <dbReference type="EMBL" id="JAD21221.1"/>
    </source>
</evidence>
<dbReference type="AlphaFoldDB" id="A0A0A8Y5F3"/>